<evidence type="ECO:0000313" key="2">
    <source>
        <dbReference type="Proteomes" id="UP000243739"/>
    </source>
</evidence>
<dbReference type="SUPFAM" id="SSF143842">
    <property type="entry name" value="YwmB-like"/>
    <property type="match status" value="1"/>
</dbReference>
<organism evidence="1 2">
    <name type="scientific">Vulcanibacillus modesticaldus</name>
    <dbReference type="NCBI Taxonomy" id="337097"/>
    <lineage>
        <taxon>Bacteria</taxon>
        <taxon>Bacillati</taxon>
        <taxon>Bacillota</taxon>
        <taxon>Bacilli</taxon>
        <taxon>Bacillales</taxon>
        <taxon>Bacillaceae</taxon>
        <taxon>Vulcanibacillus</taxon>
    </lineage>
</organism>
<dbReference type="RefSeq" id="WP_069656301.1">
    <property type="nucleotide sequence ID" value="NZ_MIJF01000013.1"/>
</dbReference>
<dbReference type="EMBL" id="MIJF01000013">
    <property type="protein sequence ID" value="OEF99814.1"/>
    <property type="molecule type" value="Genomic_DNA"/>
</dbReference>
<evidence type="ECO:0000313" key="1">
    <source>
        <dbReference type="EMBL" id="OEF99814.1"/>
    </source>
</evidence>
<dbReference type="Gene3D" id="3.30.360.40">
    <property type="entry name" value="YwmB-like"/>
    <property type="match status" value="1"/>
</dbReference>
<gene>
    <name evidence="1" type="ORF">BHF71_01160</name>
</gene>
<sequence>MKNKVIIAVVLLFALFFSLGITVKGNGGQDVEYLIKAFNKTGAKMDTYWLNFGIPYGKYEDDQQLLQIGNRLSSSFKLPVAKELIIIGAQKVYSSKGTWGDGTEVELQIKKYSQQSNDLYLLFHLKGNSSTDDLLKYYNLLEKILDENNLYPKINSCVQGNIDDKLSNVDQFVLIEELLASLEAKEIEKLDTDLVKSISAYSPKITNSIWTGDKKMNIQIATHVSNLQQKTIITMGTPIITIEY</sequence>
<dbReference type="InterPro" id="IPR014794">
    <property type="entry name" value="DUF1779"/>
</dbReference>
<protein>
    <recommendedName>
        <fullName evidence="3">TATA-box binding protein</fullName>
    </recommendedName>
</protein>
<reference evidence="1 2" key="1">
    <citation type="submission" date="2016-09" db="EMBL/GenBank/DDBJ databases">
        <title>Draft genome sequence for the type strain of Vulcanibacillus modesticaldus BR, a strictly anaerobic, moderately thermophilic, and nitrate-reducing bacterium from deep sea-hydrothermal vents of the Mid-Atlantic Ridge.</title>
        <authorList>
            <person name="Abin C.A."/>
            <person name="Hollibaugh J.T."/>
        </authorList>
    </citation>
    <scope>NUCLEOTIDE SEQUENCE [LARGE SCALE GENOMIC DNA]</scope>
    <source>
        <strain evidence="1 2">BR</strain>
    </source>
</reference>
<dbReference type="STRING" id="337097.BHF71_01160"/>
<accession>A0A1D2YVS8</accession>
<comment type="caution">
    <text evidence="1">The sequence shown here is derived from an EMBL/GenBank/DDBJ whole genome shotgun (WGS) entry which is preliminary data.</text>
</comment>
<dbReference type="AlphaFoldDB" id="A0A1D2YVS8"/>
<dbReference type="InterPro" id="IPR036209">
    <property type="entry name" value="YwmB-like_sf"/>
</dbReference>
<dbReference type="Proteomes" id="UP000243739">
    <property type="component" value="Unassembled WGS sequence"/>
</dbReference>
<dbReference type="OrthoDB" id="2374820at2"/>
<evidence type="ECO:0008006" key="3">
    <source>
        <dbReference type="Google" id="ProtNLM"/>
    </source>
</evidence>
<name>A0A1D2YVS8_9BACI</name>
<dbReference type="Pfam" id="PF08680">
    <property type="entry name" value="DUF1779"/>
    <property type="match status" value="1"/>
</dbReference>
<proteinExistence type="predicted"/>
<keyword evidence="2" id="KW-1185">Reference proteome</keyword>